<dbReference type="CDD" id="cd07987">
    <property type="entry name" value="LPLAT_MGAT-like"/>
    <property type="match status" value="1"/>
</dbReference>
<dbReference type="GO" id="GO:0016746">
    <property type="term" value="F:acyltransferase activity"/>
    <property type="evidence" value="ECO:0007669"/>
    <property type="project" value="InterPro"/>
</dbReference>
<dbReference type="EMBL" id="JADBJN010000003">
    <property type="protein sequence ID" value="KAG5673293.1"/>
    <property type="molecule type" value="Genomic_DNA"/>
</dbReference>
<dbReference type="Proteomes" id="UP001107558">
    <property type="component" value="Chromosome 3"/>
</dbReference>
<dbReference type="GO" id="GO:0016020">
    <property type="term" value="C:membrane"/>
    <property type="evidence" value="ECO:0007669"/>
    <property type="project" value="TreeGrafter"/>
</dbReference>
<evidence type="ECO:0000256" key="1">
    <source>
        <dbReference type="SAM" id="Phobius"/>
    </source>
</evidence>
<sequence length="341" mass="39491">MEQELEQSSNSTFLSFLGRYVEDIDFTLWLYRTIVYPLVVTFLLPFVFVILIYFSSITLYIFKFHSWLLLKEIRADDVNFWKVAIKFIAAVWDAHATIYHGYEICGLEHLPKDSNGLIIYYHGAIPIDMYYFVARIYLKYDRLIYTVGDRFLFKLPGWKIIAQALKVSPGTVMSCTETLKNGNLLAISPGGVYEAQFGNNCYELLWQQRLGFAKVAIESKAPIIPMFTENLREGFRNIGLGRRFFIKLYNLTRIPFRPIYGGFPVKFRTHLGPPIYYEEGISAKQLQEKTAAAIEKLIVENQRIPGSIVGGLLDRFFEKRKIDIVVNSARQKKFKFSNKDS</sequence>
<dbReference type="OrthoDB" id="44277at2759"/>
<proteinExistence type="predicted"/>
<evidence type="ECO:0000259" key="2">
    <source>
        <dbReference type="Pfam" id="PF01553"/>
    </source>
</evidence>
<accession>A0A9J6BUS9</accession>
<gene>
    <name evidence="3" type="ORF">PVAND_003353</name>
</gene>
<organism evidence="3 4">
    <name type="scientific">Polypedilum vanderplanki</name>
    <name type="common">Sleeping chironomid midge</name>
    <dbReference type="NCBI Taxonomy" id="319348"/>
    <lineage>
        <taxon>Eukaryota</taxon>
        <taxon>Metazoa</taxon>
        <taxon>Ecdysozoa</taxon>
        <taxon>Arthropoda</taxon>
        <taxon>Hexapoda</taxon>
        <taxon>Insecta</taxon>
        <taxon>Pterygota</taxon>
        <taxon>Neoptera</taxon>
        <taxon>Endopterygota</taxon>
        <taxon>Diptera</taxon>
        <taxon>Nematocera</taxon>
        <taxon>Chironomoidea</taxon>
        <taxon>Chironomidae</taxon>
        <taxon>Chironominae</taxon>
        <taxon>Polypedilum</taxon>
        <taxon>Polypedilum</taxon>
    </lineage>
</organism>
<dbReference type="Pfam" id="PF01553">
    <property type="entry name" value="Acyltransferase"/>
    <property type="match status" value="1"/>
</dbReference>
<keyword evidence="1" id="KW-1133">Transmembrane helix</keyword>
<reference evidence="3" key="1">
    <citation type="submission" date="2021-03" db="EMBL/GenBank/DDBJ databases">
        <title>Chromosome level genome of the anhydrobiotic midge Polypedilum vanderplanki.</title>
        <authorList>
            <person name="Yoshida Y."/>
            <person name="Kikawada T."/>
            <person name="Gusev O."/>
        </authorList>
    </citation>
    <scope>NUCLEOTIDE SEQUENCE</scope>
    <source>
        <strain evidence="3">NIAS01</strain>
        <tissue evidence="3">Whole body or cell culture</tissue>
    </source>
</reference>
<evidence type="ECO:0000313" key="3">
    <source>
        <dbReference type="EMBL" id="KAG5673293.1"/>
    </source>
</evidence>
<evidence type="ECO:0000313" key="4">
    <source>
        <dbReference type="Proteomes" id="UP001107558"/>
    </source>
</evidence>
<keyword evidence="1" id="KW-0472">Membrane</keyword>
<name>A0A9J6BUS9_POLVA</name>
<dbReference type="PANTHER" id="PTHR22753:SF14">
    <property type="entry name" value="MONOACYLGLYCEROL_DIACYLGLYCEROL O-ACYLTRANSFERASE"/>
    <property type="match status" value="1"/>
</dbReference>
<comment type="caution">
    <text evidence="3">The sequence shown here is derived from an EMBL/GenBank/DDBJ whole genome shotgun (WGS) entry which is preliminary data.</text>
</comment>
<protein>
    <recommendedName>
        <fullName evidence="2">Phospholipid/glycerol acyltransferase domain-containing protein</fullName>
    </recommendedName>
</protein>
<feature type="transmembrane region" description="Helical" evidence="1">
    <location>
        <begin position="34"/>
        <end position="62"/>
    </location>
</feature>
<keyword evidence="4" id="KW-1185">Reference proteome</keyword>
<dbReference type="InterPro" id="IPR002123">
    <property type="entry name" value="Plipid/glycerol_acylTrfase"/>
</dbReference>
<dbReference type="PANTHER" id="PTHR22753">
    <property type="entry name" value="TRANSMEMBRANE PROTEIN 68"/>
    <property type="match status" value="1"/>
</dbReference>
<dbReference type="AlphaFoldDB" id="A0A9J6BUS9"/>
<keyword evidence="1" id="KW-0812">Transmembrane</keyword>
<feature type="domain" description="Phospholipid/glycerol acyltransferase" evidence="2">
    <location>
        <begin position="105"/>
        <end position="226"/>
    </location>
</feature>